<keyword evidence="13" id="KW-0843">Virulence</keyword>
<gene>
    <name evidence="20" type="ORF">R4Z09_14640</name>
</gene>
<comment type="catalytic activity">
    <reaction evidence="1">
        <text>ATP + protein L-histidine = ADP + protein N-phospho-L-histidine.</text>
        <dbReference type="EC" id="2.7.13.3"/>
    </reaction>
</comment>
<dbReference type="Pfam" id="PF02518">
    <property type="entry name" value="HATPase_c"/>
    <property type="match status" value="1"/>
</dbReference>
<feature type="domain" description="Histidine kinase" evidence="18">
    <location>
        <begin position="245"/>
        <end position="460"/>
    </location>
</feature>
<dbReference type="InterPro" id="IPR003660">
    <property type="entry name" value="HAMP_dom"/>
</dbReference>
<dbReference type="InterPro" id="IPR004358">
    <property type="entry name" value="Sig_transdc_His_kin-like_C"/>
</dbReference>
<keyword evidence="4" id="KW-1003">Cell membrane</keyword>
<evidence type="ECO:0000256" key="4">
    <source>
        <dbReference type="ARBA" id="ARBA00022475"/>
    </source>
</evidence>
<dbReference type="EC" id="2.7.13.3" evidence="3"/>
<dbReference type="EMBL" id="CP137640">
    <property type="protein sequence ID" value="WVX84120.1"/>
    <property type="molecule type" value="Genomic_DNA"/>
</dbReference>
<dbReference type="InterPro" id="IPR003661">
    <property type="entry name" value="HisK_dim/P_dom"/>
</dbReference>
<evidence type="ECO:0000256" key="9">
    <source>
        <dbReference type="ARBA" id="ARBA00022777"/>
    </source>
</evidence>
<dbReference type="InterPro" id="IPR003594">
    <property type="entry name" value="HATPase_dom"/>
</dbReference>
<dbReference type="RefSeq" id="WP_338452992.1">
    <property type="nucleotide sequence ID" value="NZ_CP137640.1"/>
</dbReference>
<dbReference type="SMART" id="SM00388">
    <property type="entry name" value="HisKA"/>
    <property type="match status" value="1"/>
</dbReference>
<evidence type="ECO:0000256" key="16">
    <source>
        <dbReference type="ARBA" id="ARBA00040841"/>
    </source>
</evidence>
<evidence type="ECO:0000256" key="7">
    <source>
        <dbReference type="ARBA" id="ARBA00022692"/>
    </source>
</evidence>
<evidence type="ECO:0000256" key="17">
    <source>
        <dbReference type="SAM" id="Phobius"/>
    </source>
</evidence>
<evidence type="ECO:0000313" key="21">
    <source>
        <dbReference type="Proteomes" id="UP001357223"/>
    </source>
</evidence>
<dbReference type="SUPFAM" id="SSF55874">
    <property type="entry name" value="ATPase domain of HSP90 chaperone/DNA topoisomerase II/histidine kinase"/>
    <property type="match status" value="1"/>
</dbReference>
<evidence type="ECO:0000256" key="2">
    <source>
        <dbReference type="ARBA" id="ARBA00004651"/>
    </source>
</evidence>
<comment type="function">
    <text evidence="15">Member of the two-component regulatory system HssS/HssR involved in intracellular heme homeostasis and tempering of staphylococcal virulence. HssS functions as a heme sensor histidine kinase which is autophosphorylated at a histidine residue and transfers its phosphate group to an aspartate residue of HssR. HssR/HssS activates the expression of hrtAB, an efflux pump, in response to extracellular heme, hemin, hemoglobin or blood.</text>
</comment>
<dbReference type="InterPro" id="IPR036890">
    <property type="entry name" value="HATPase_C_sf"/>
</dbReference>
<keyword evidence="12" id="KW-0902">Two-component regulatory system</keyword>
<dbReference type="SMART" id="SM00387">
    <property type="entry name" value="HATPase_c"/>
    <property type="match status" value="1"/>
</dbReference>
<protein>
    <recommendedName>
        <fullName evidence="16">Heme sensor protein HssS</fullName>
        <ecNumber evidence="3">2.7.13.3</ecNumber>
    </recommendedName>
</protein>
<dbReference type="PROSITE" id="PS50885">
    <property type="entry name" value="HAMP"/>
    <property type="match status" value="1"/>
</dbReference>
<evidence type="ECO:0000256" key="5">
    <source>
        <dbReference type="ARBA" id="ARBA00022553"/>
    </source>
</evidence>
<keyword evidence="21" id="KW-1185">Reference proteome</keyword>
<sequence length="469" mass="53467">MKTLYAKFIVITIGMMFVSFMLAFIISNMYYQQKVKPLNDEKNTKVALYIAAYAEGHTENSLTEYLNNIAAVGYQIYLVDKYGNHQFFGDPFREKNLSTSVKEEVLQGNIFHGILRFPHNTFVTGFFANELKNSIGVPLNYNGTSYALFIRPNIKFLFSEIHFLFGWIIIISITLTMIMVIINTKFLVKPLSTLTKATKSLSNGHFNVELDITRHDELGELSKSFLRMAKKLEQMEDVRKEFISNISHDIQSPLSNIKGYTNLLENEAISLEDRNQYVSIINGEIRRLSTLTKQLLLLASLDRNESILQKKQFNLGQQIKELVRNFQWALSEKEIMLSYSIPDIDIVGDPSLLNTVWDNLLSNAIKYNKPNGTIDISIEQKAQTVYVTFKDTGIGLKSTETDRIFDRFYRADKSRSRTIKGTGLGLSIVKTIIDLHAGDIHVTSKENKGTTFIVKLPATGQGDRHRDPR</sequence>
<dbReference type="Gene3D" id="3.30.565.10">
    <property type="entry name" value="Histidine kinase-like ATPase, C-terminal domain"/>
    <property type="match status" value="1"/>
</dbReference>
<dbReference type="Gene3D" id="1.10.287.130">
    <property type="match status" value="1"/>
</dbReference>
<dbReference type="PANTHER" id="PTHR45528">
    <property type="entry name" value="SENSOR HISTIDINE KINASE CPXA"/>
    <property type="match status" value="1"/>
</dbReference>
<evidence type="ECO:0000256" key="10">
    <source>
        <dbReference type="ARBA" id="ARBA00022840"/>
    </source>
</evidence>
<organism evidence="20 21">
    <name type="scientific">Niallia oryzisoli</name>
    <dbReference type="NCBI Taxonomy" id="1737571"/>
    <lineage>
        <taxon>Bacteria</taxon>
        <taxon>Bacillati</taxon>
        <taxon>Bacillota</taxon>
        <taxon>Bacilli</taxon>
        <taxon>Bacillales</taxon>
        <taxon>Bacillaceae</taxon>
        <taxon>Niallia</taxon>
    </lineage>
</organism>
<dbReference type="GO" id="GO:0016301">
    <property type="term" value="F:kinase activity"/>
    <property type="evidence" value="ECO:0007669"/>
    <property type="project" value="UniProtKB-KW"/>
</dbReference>
<evidence type="ECO:0000256" key="13">
    <source>
        <dbReference type="ARBA" id="ARBA00023026"/>
    </source>
</evidence>
<feature type="transmembrane region" description="Helical" evidence="17">
    <location>
        <begin position="6"/>
        <end position="26"/>
    </location>
</feature>
<dbReference type="Proteomes" id="UP001357223">
    <property type="component" value="Chromosome"/>
</dbReference>
<dbReference type="Pfam" id="PF00512">
    <property type="entry name" value="HisKA"/>
    <property type="match status" value="1"/>
</dbReference>
<dbReference type="InterPro" id="IPR036097">
    <property type="entry name" value="HisK_dim/P_sf"/>
</dbReference>
<dbReference type="PANTHER" id="PTHR45528:SF11">
    <property type="entry name" value="HISTIDINE KINASE"/>
    <property type="match status" value="1"/>
</dbReference>
<dbReference type="InterPro" id="IPR005467">
    <property type="entry name" value="His_kinase_dom"/>
</dbReference>
<proteinExistence type="predicted"/>
<keyword evidence="14 17" id="KW-0472">Membrane</keyword>
<reference evidence="20 21" key="1">
    <citation type="submission" date="2023-10" db="EMBL/GenBank/DDBJ databases">
        <title>Niallia locisalis sp.nov. isolated from a salt pond sample.</title>
        <authorList>
            <person name="Li X.-J."/>
            <person name="Dong L."/>
        </authorList>
    </citation>
    <scope>NUCLEOTIDE SEQUENCE [LARGE SCALE GENOMIC DNA]</scope>
    <source>
        <strain evidence="20 21">DSM 29761</strain>
    </source>
</reference>
<evidence type="ECO:0000256" key="12">
    <source>
        <dbReference type="ARBA" id="ARBA00023012"/>
    </source>
</evidence>
<name>A0ABZ2CKB9_9BACI</name>
<evidence type="ECO:0000256" key="15">
    <source>
        <dbReference type="ARBA" id="ARBA00037219"/>
    </source>
</evidence>
<dbReference type="SUPFAM" id="SSF158472">
    <property type="entry name" value="HAMP domain-like"/>
    <property type="match status" value="1"/>
</dbReference>
<keyword evidence="9 20" id="KW-0418">Kinase</keyword>
<evidence type="ECO:0000256" key="8">
    <source>
        <dbReference type="ARBA" id="ARBA00022741"/>
    </source>
</evidence>
<evidence type="ECO:0000256" key="1">
    <source>
        <dbReference type="ARBA" id="ARBA00000085"/>
    </source>
</evidence>
<dbReference type="CDD" id="cd00082">
    <property type="entry name" value="HisKA"/>
    <property type="match status" value="1"/>
</dbReference>
<evidence type="ECO:0000256" key="6">
    <source>
        <dbReference type="ARBA" id="ARBA00022679"/>
    </source>
</evidence>
<dbReference type="PROSITE" id="PS50109">
    <property type="entry name" value="HIS_KIN"/>
    <property type="match status" value="1"/>
</dbReference>
<evidence type="ECO:0000259" key="18">
    <source>
        <dbReference type="PROSITE" id="PS50109"/>
    </source>
</evidence>
<dbReference type="PRINTS" id="PR00344">
    <property type="entry name" value="BCTRLSENSOR"/>
</dbReference>
<feature type="transmembrane region" description="Helical" evidence="17">
    <location>
        <begin position="161"/>
        <end position="182"/>
    </location>
</feature>
<dbReference type="Gene3D" id="6.10.340.10">
    <property type="match status" value="1"/>
</dbReference>
<dbReference type="CDD" id="cd06225">
    <property type="entry name" value="HAMP"/>
    <property type="match status" value="1"/>
</dbReference>
<keyword evidence="5" id="KW-0597">Phosphoprotein</keyword>
<dbReference type="SMART" id="SM00304">
    <property type="entry name" value="HAMP"/>
    <property type="match status" value="1"/>
</dbReference>
<keyword evidence="7 17" id="KW-0812">Transmembrane</keyword>
<dbReference type="SUPFAM" id="SSF47384">
    <property type="entry name" value="Homodimeric domain of signal transducing histidine kinase"/>
    <property type="match status" value="1"/>
</dbReference>
<evidence type="ECO:0000256" key="3">
    <source>
        <dbReference type="ARBA" id="ARBA00012438"/>
    </source>
</evidence>
<comment type="subcellular location">
    <subcellularLocation>
        <location evidence="2">Cell membrane</location>
        <topology evidence="2">Multi-pass membrane protein</topology>
    </subcellularLocation>
</comment>
<keyword evidence="8" id="KW-0547">Nucleotide-binding</keyword>
<evidence type="ECO:0000256" key="11">
    <source>
        <dbReference type="ARBA" id="ARBA00022989"/>
    </source>
</evidence>
<keyword evidence="6" id="KW-0808">Transferase</keyword>
<keyword evidence="10" id="KW-0067">ATP-binding</keyword>
<dbReference type="InterPro" id="IPR050398">
    <property type="entry name" value="HssS/ArlS-like"/>
</dbReference>
<dbReference type="Pfam" id="PF00672">
    <property type="entry name" value="HAMP"/>
    <property type="match status" value="1"/>
</dbReference>
<feature type="domain" description="HAMP" evidence="19">
    <location>
        <begin position="185"/>
        <end position="237"/>
    </location>
</feature>
<keyword evidence="11 17" id="KW-1133">Transmembrane helix</keyword>
<evidence type="ECO:0000313" key="20">
    <source>
        <dbReference type="EMBL" id="WVX84120.1"/>
    </source>
</evidence>
<evidence type="ECO:0000259" key="19">
    <source>
        <dbReference type="PROSITE" id="PS50885"/>
    </source>
</evidence>
<evidence type="ECO:0000256" key="14">
    <source>
        <dbReference type="ARBA" id="ARBA00023136"/>
    </source>
</evidence>
<accession>A0ABZ2CKB9</accession>